<sequence>MELILIQANAYYGLYFSQPPDLVPRYSHSDSLADVFDVVNKALDKLLTNDNQFALSILNEACTNANKMFLAQPLQIIVQFSACFSRRGWSQYGDLQSEAMSRLTEMAQKALGPNHIVTTILDLMPKGHISRYLSSRLLRLTADAAILNLQGSPSQLLDAALHLTLLSSEIYRDIGEESPLLRHKVVSPQGWDRVQDTYVPRLYKLGYLRSTQQQPDEALRLRKEVIELTEGLQGLPLLKTRMWTFNCIGHLYAKDKLLEKSAENYRSALRLSLLPLPMNEADRLRRFEWLTQIQAYCVQSGKVAEVAELQVEFSSLWKDYNKRMGKDEDQ</sequence>
<dbReference type="AlphaFoldDB" id="W9WYB5"/>
<protein>
    <submittedName>
        <fullName evidence="1">Uncharacterized protein</fullName>
    </submittedName>
</protein>
<comment type="caution">
    <text evidence="1">The sequence shown here is derived from an EMBL/GenBank/DDBJ whole genome shotgun (WGS) entry which is preliminary data.</text>
</comment>
<dbReference type="HOGENOM" id="CLU_841990_0_0_1"/>
<dbReference type="Proteomes" id="UP000019471">
    <property type="component" value="Unassembled WGS sequence"/>
</dbReference>
<dbReference type="GeneID" id="19191829"/>
<gene>
    <name evidence="1" type="ORF">A1O5_07123</name>
</gene>
<organism evidence="1 2">
    <name type="scientific">Cladophialophora psammophila CBS 110553</name>
    <dbReference type="NCBI Taxonomy" id="1182543"/>
    <lineage>
        <taxon>Eukaryota</taxon>
        <taxon>Fungi</taxon>
        <taxon>Dikarya</taxon>
        <taxon>Ascomycota</taxon>
        <taxon>Pezizomycotina</taxon>
        <taxon>Eurotiomycetes</taxon>
        <taxon>Chaetothyriomycetidae</taxon>
        <taxon>Chaetothyriales</taxon>
        <taxon>Herpotrichiellaceae</taxon>
        <taxon>Cladophialophora</taxon>
    </lineage>
</organism>
<dbReference type="RefSeq" id="XP_007745902.1">
    <property type="nucleotide sequence ID" value="XM_007747712.1"/>
</dbReference>
<dbReference type="EMBL" id="AMGX01000010">
    <property type="protein sequence ID" value="EXJ70050.1"/>
    <property type="molecule type" value="Genomic_DNA"/>
</dbReference>
<keyword evidence="2" id="KW-1185">Reference proteome</keyword>
<dbReference type="InterPro" id="IPR011990">
    <property type="entry name" value="TPR-like_helical_dom_sf"/>
</dbReference>
<reference evidence="1 2" key="1">
    <citation type="submission" date="2013-03" db="EMBL/GenBank/DDBJ databases">
        <title>The Genome Sequence of Cladophialophora psammophila CBS 110553.</title>
        <authorList>
            <consortium name="The Broad Institute Genomics Platform"/>
            <person name="Cuomo C."/>
            <person name="de Hoog S."/>
            <person name="Gorbushina A."/>
            <person name="Walker B."/>
            <person name="Young S.K."/>
            <person name="Zeng Q."/>
            <person name="Gargeya S."/>
            <person name="Fitzgerald M."/>
            <person name="Haas B."/>
            <person name="Abouelleil A."/>
            <person name="Allen A.W."/>
            <person name="Alvarado L."/>
            <person name="Arachchi H.M."/>
            <person name="Berlin A.M."/>
            <person name="Chapman S.B."/>
            <person name="Gainer-Dewar J."/>
            <person name="Goldberg J."/>
            <person name="Griggs A."/>
            <person name="Gujja S."/>
            <person name="Hansen M."/>
            <person name="Howarth C."/>
            <person name="Imamovic A."/>
            <person name="Ireland A."/>
            <person name="Larimer J."/>
            <person name="McCowan C."/>
            <person name="Murphy C."/>
            <person name="Pearson M."/>
            <person name="Poon T.W."/>
            <person name="Priest M."/>
            <person name="Roberts A."/>
            <person name="Saif S."/>
            <person name="Shea T."/>
            <person name="Sisk P."/>
            <person name="Sykes S."/>
            <person name="Wortman J."/>
            <person name="Nusbaum C."/>
            <person name="Birren B."/>
        </authorList>
    </citation>
    <scope>NUCLEOTIDE SEQUENCE [LARGE SCALE GENOMIC DNA]</scope>
    <source>
        <strain evidence="1 2">CBS 110553</strain>
    </source>
</reference>
<proteinExistence type="predicted"/>
<evidence type="ECO:0000313" key="2">
    <source>
        <dbReference type="Proteomes" id="UP000019471"/>
    </source>
</evidence>
<dbReference type="Gene3D" id="1.25.40.10">
    <property type="entry name" value="Tetratricopeptide repeat domain"/>
    <property type="match status" value="1"/>
</dbReference>
<accession>W9WYB5</accession>
<dbReference type="STRING" id="1182543.W9WYB5"/>
<name>W9WYB5_9EURO</name>
<evidence type="ECO:0000313" key="1">
    <source>
        <dbReference type="EMBL" id="EXJ70050.1"/>
    </source>
</evidence>